<keyword evidence="3" id="KW-0732">Signal</keyword>
<keyword evidence="2" id="KW-0472">Membrane</keyword>
<dbReference type="EnsemblMetazoa" id="PPA46851.1">
    <property type="protein sequence ID" value="PPA46851.1"/>
    <property type="gene ID" value="WBGene00304630"/>
</dbReference>
<proteinExistence type="predicted"/>
<feature type="compositionally biased region" description="Low complexity" evidence="1">
    <location>
        <begin position="136"/>
        <end position="146"/>
    </location>
</feature>
<evidence type="ECO:0000313" key="5">
    <source>
        <dbReference type="Proteomes" id="UP000005239"/>
    </source>
</evidence>
<protein>
    <submittedName>
        <fullName evidence="4">Uncharacterized protein</fullName>
    </submittedName>
</protein>
<accession>A0A8R1V4M4</accession>
<dbReference type="AlphaFoldDB" id="A0A8R1V4M4"/>
<feature type="signal peptide" evidence="3">
    <location>
        <begin position="1"/>
        <end position="17"/>
    </location>
</feature>
<keyword evidence="5" id="KW-1185">Reference proteome</keyword>
<name>A0A8R1V4M4_PRIPA</name>
<reference evidence="4" key="2">
    <citation type="submission" date="2022-06" db="UniProtKB">
        <authorList>
            <consortium name="EnsemblMetazoa"/>
        </authorList>
    </citation>
    <scope>IDENTIFICATION</scope>
    <source>
        <strain evidence="4">PS312</strain>
    </source>
</reference>
<keyword evidence="2" id="KW-1133">Transmembrane helix</keyword>
<evidence type="ECO:0000256" key="3">
    <source>
        <dbReference type="SAM" id="SignalP"/>
    </source>
</evidence>
<feature type="region of interest" description="Disordered" evidence="1">
    <location>
        <begin position="120"/>
        <end position="146"/>
    </location>
</feature>
<keyword evidence="2" id="KW-0812">Transmembrane</keyword>
<reference evidence="5" key="1">
    <citation type="journal article" date="2008" name="Nat. Genet.">
        <title>The Pristionchus pacificus genome provides a unique perspective on nematode lifestyle and parasitism.</title>
        <authorList>
            <person name="Dieterich C."/>
            <person name="Clifton S.W."/>
            <person name="Schuster L.N."/>
            <person name="Chinwalla A."/>
            <person name="Delehaunty K."/>
            <person name="Dinkelacker I."/>
            <person name="Fulton L."/>
            <person name="Fulton R."/>
            <person name="Godfrey J."/>
            <person name="Minx P."/>
            <person name="Mitreva M."/>
            <person name="Roeseler W."/>
            <person name="Tian H."/>
            <person name="Witte H."/>
            <person name="Yang S.P."/>
            <person name="Wilson R.K."/>
            <person name="Sommer R.J."/>
        </authorList>
    </citation>
    <scope>NUCLEOTIDE SEQUENCE [LARGE SCALE GENOMIC DNA]</scope>
    <source>
        <strain evidence="5">PS312</strain>
    </source>
</reference>
<evidence type="ECO:0000256" key="2">
    <source>
        <dbReference type="SAM" id="Phobius"/>
    </source>
</evidence>
<evidence type="ECO:0000313" key="4">
    <source>
        <dbReference type="EnsemblMetazoa" id="PPA46851.1"/>
    </source>
</evidence>
<organism evidence="4 5">
    <name type="scientific">Pristionchus pacificus</name>
    <name type="common">Parasitic nematode worm</name>
    <dbReference type="NCBI Taxonomy" id="54126"/>
    <lineage>
        <taxon>Eukaryota</taxon>
        <taxon>Metazoa</taxon>
        <taxon>Ecdysozoa</taxon>
        <taxon>Nematoda</taxon>
        <taxon>Chromadorea</taxon>
        <taxon>Rhabditida</taxon>
        <taxon>Rhabditina</taxon>
        <taxon>Diplogasteromorpha</taxon>
        <taxon>Diplogasteroidea</taxon>
        <taxon>Neodiplogasteridae</taxon>
        <taxon>Pristionchus</taxon>
    </lineage>
</organism>
<feature type="transmembrane region" description="Helical" evidence="2">
    <location>
        <begin position="175"/>
        <end position="198"/>
    </location>
</feature>
<gene>
    <name evidence="4" type="primary">WBGene00304630</name>
</gene>
<dbReference type="Proteomes" id="UP000005239">
    <property type="component" value="Unassembled WGS sequence"/>
</dbReference>
<feature type="chain" id="PRO_5035921336" evidence="3">
    <location>
        <begin position="18"/>
        <end position="335"/>
    </location>
</feature>
<sequence length="335" mass="37191">MFSFFLLLILTSSLSQGQELKKNESTIGILKNQTIRPCEGSRANDTNCAVHVFRVVLSTKPSDNTTEPVNRDKIIFANAKKNKELSKEIADKIPSDLSEPMRESMKNVIVNGGFFLRETGSDPSTDSMKTDHRLLSHSSSPSPIPSLIDDTPLTQSIIAGDNPYIPFIPSSFSPWWILILVIGIIMGILSTVFCILLIEYRTKPVLDRSSQMSFRKWNESSKESSRLNGNGERLIPIIVPNYYTPDYDAPPPLVARSVSTTTAASSHPNYVNAFSPLDNQSLALAYGPPPLPRGREGRYVRRGPRNQGNSYEMQLYTNVYDGNESKGRSSTGSIR</sequence>
<evidence type="ECO:0000256" key="1">
    <source>
        <dbReference type="SAM" id="MobiDB-lite"/>
    </source>
</evidence>